<comment type="subcellular location">
    <subcellularLocation>
        <location evidence="2">Mitochondrion matrix</location>
    </subcellularLocation>
</comment>
<protein>
    <recommendedName>
        <fullName evidence="9">2-oxoisovalerate dehydrogenase subunit alpha</fullName>
        <ecNumber evidence="9">1.2.4.4</ecNumber>
    </recommendedName>
    <alternativeName>
        <fullName evidence="9">Branched-chain alpha-keto acid dehydrogenase E1 component alpha chain</fullName>
    </alternativeName>
</protein>
<evidence type="ECO:0000313" key="11">
    <source>
        <dbReference type="EMBL" id="KAF2001909.1"/>
    </source>
</evidence>
<evidence type="ECO:0000256" key="7">
    <source>
        <dbReference type="ARBA" id="ARBA00023002"/>
    </source>
</evidence>
<dbReference type="EC" id="1.2.4.4" evidence="9"/>
<feature type="domain" description="Dehydrogenase E1 component" evidence="10">
    <location>
        <begin position="111"/>
        <end position="414"/>
    </location>
</feature>
<dbReference type="CDD" id="cd02000">
    <property type="entry name" value="TPP_E1_PDC_ADC_BCADC"/>
    <property type="match status" value="1"/>
</dbReference>
<dbReference type="Pfam" id="PF00676">
    <property type="entry name" value="E1_dh"/>
    <property type="match status" value="1"/>
</dbReference>
<comment type="similarity">
    <text evidence="3 9">Belongs to the BCKDHA family.</text>
</comment>
<gene>
    <name evidence="11" type="ORF">P154DRAFT_463426</name>
</gene>
<dbReference type="PANTHER" id="PTHR43380:SF1">
    <property type="entry name" value="2-OXOISOVALERATE DEHYDROGENASE SUBUNIT ALPHA, MITOCHONDRIAL"/>
    <property type="match status" value="1"/>
</dbReference>
<dbReference type="InterPro" id="IPR029061">
    <property type="entry name" value="THDP-binding"/>
</dbReference>
<dbReference type="EMBL" id="ML977580">
    <property type="protein sequence ID" value="KAF2001909.1"/>
    <property type="molecule type" value="Genomic_DNA"/>
</dbReference>
<keyword evidence="6" id="KW-0630">Potassium</keyword>
<dbReference type="Gene3D" id="3.40.50.970">
    <property type="match status" value="1"/>
</dbReference>
<dbReference type="GO" id="GO:0009083">
    <property type="term" value="P:branched-chain amino acid catabolic process"/>
    <property type="evidence" value="ECO:0007669"/>
    <property type="project" value="TreeGrafter"/>
</dbReference>
<evidence type="ECO:0000256" key="3">
    <source>
        <dbReference type="ARBA" id="ARBA00008646"/>
    </source>
</evidence>
<evidence type="ECO:0000256" key="5">
    <source>
        <dbReference type="ARBA" id="ARBA00022946"/>
    </source>
</evidence>
<evidence type="ECO:0000256" key="9">
    <source>
        <dbReference type="RuleBase" id="RU365014"/>
    </source>
</evidence>
<dbReference type="PANTHER" id="PTHR43380">
    <property type="entry name" value="2-OXOISOVALERATE DEHYDROGENASE SUBUNIT ALPHA, MITOCHONDRIAL"/>
    <property type="match status" value="1"/>
</dbReference>
<evidence type="ECO:0000256" key="6">
    <source>
        <dbReference type="ARBA" id="ARBA00022958"/>
    </source>
</evidence>
<dbReference type="InterPro" id="IPR001017">
    <property type="entry name" value="DH_E1"/>
</dbReference>
<comment type="cofactor">
    <cofactor evidence="1 9">
        <name>thiamine diphosphate</name>
        <dbReference type="ChEBI" id="CHEBI:58937"/>
    </cofactor>
</comment>
<proteinExistence type="inferred from homology"/>
<dbReference type="GO" id="GO:0005759">
    <property type="term" value="C:mitochondrial matrix"/>
    <property type="evidence" value="ECO:0007669"/>
    <property type="project" value="UniProtKB-SubCell"/>
</dbReference>
<keyword evidence="5" id="KW-0809">Transit peptide</keyword>
<evidence type="ECO:0000259" key="10">
    <source>
        <dbReference type="Pfam" id="PF00676"/>
    </source>
</evidence>
<dbReference type="Proteomes" id="UP000799779">
    <property type="component" value="Unassembled WGS sequence"/>
</dbReference>
<sequence>MSFRYVSRTLRLRRPFEAARCVNGEVTSKAGRCGHGAWQTVGRRGIASTANAERVLFPGALNSQFTNDMQFIRPQSLDAIPTYRVMDQNGRVLDKEVGVETEDGLAVELYQNMVCLSIMDLLMFEAQRQGRLSFYMVSAGEEGIAIGSASALHPTDVIFCQYRESGVYLQRGFKLSQFMNQLFANRKDGGLGRNMPVHYGSKELNIQTISSTLATQIPHAAGAAYALKLQNIQNPEQEPRVAVCFFGEGAASEGDFHAALNIAATRQVPCIFICRNNGYAISTPTSDQYRGDGIASRGAGYGISTLRVDGNDIFAVRRATNEARRLALEDGGKPVLIEMMAYRVGHHSTSDDSFAYRQKVEVEDWKRRDNPITRLRKWLEGRQLWDDVKEKELRSAKRKDVLKAFEEAEKEMKPGLRNAFEGVWEDLTQEQRMHAKELKEILEAYPAEYEVGPYEGGVGDLDALLEEKKR</sequence>
<evidence type="ECO:0000256" key="1">
    <source>
        <dbReference type="ARBA" id="ARBA00001964"/>
    </source>
</evidence>
<reference evidence="11" key="1">
    <citation type="journal article" date="2020" name="Stud. Mycol.">
        <title>101 Dothideomycetes genomes: a test case for predicting lifestyles and emergence of pathogens.</title>
        <authorList>
            <person name="Haridas S."/>
            <person name="Albert R."/>
            <person name="Binder M."/>
            <person name="Bloem J."/>
            <person name="Labutti K."/>
            <person name="Salamov A."/>
            <person name="Andreopoulos B."/>
            <person name="Baker S."/>
            <person name="Barry K."/>
            <person name="Bills G."/>
            <person name="Bluhm B."/>
            <person name="Cannon C."/>
            <person name="Castanera R."/>
            <person name="Culley D."/>
            <person name="Daum C."/>
            <person name="Ezra D."/>
            <person name="Gonzalez J."/>
            <person name="Henrissat B."/>
            <person name="Kuo A."/>
            <person name="Liang C."/>
            <person name="Lipzen A."/>
            <person name="Lutzoni F."/>
            <person name="Magnuson J."/>
            <person name="Mondo S."/>
            <person name="Nolan M."/>
            <person name="Ohm R."/>
            <person name="Pangilinan J."/>
            <person name="Park H.-J."/>
            <person name="Ramirez L."/>
            <person name="Alfaro M."/>
            <person name="Sun H."/>
            <person name="Tritt A."/>
            <person name="Yoshinaga Y."/>
            <person name="Zwiers L.-H."/>
            <person name="Turgeon B."/>
            <person name="Goodwin S."/>
            <person name="Spatafora J."/>
            <person name="Crous P."/>
            <person name="Grigoriev I."/>
        </authorList>
    </citation>
    <scope>NUCLEOTIDE SEQUENCE</scope>
    <source>
        <strain evidence="11">CBS 123094</strain>
    </source>
</reference>
<name>A0A6A5WMC3_9PLEO</name>
<comment type="catalytic activity">
    <reaction evidence="9">
        <text>N(6)-[(R)-lipoyl]-L-lysyl-[protein] + 3-methyl-2-oxobutanoate + H(+) = N(6)-[(R)-S(8)-2-methylpropanoyldihydrolipoyl]-L-lysyl-[protein] + CO2</text>
        <dbReference type="Rhea" id="RHEA:13457"/>
        <dbReference type="Rhea" id="RHEA-COMP:10474"/>
        <dbReference type="Rhea" id="RHEA-COMP:10497"/>
        <dbReference type="ChEBI" id="CHEBI:11851"/>
        <dbReference type="ChEBI" id="CHEBI:15378"/>
        <dbReference type="ChEBI" id="CHEBI:16526"/>
        <dbReference type="ChEBI" id="CHEBI:83099"/>
        <dbReference type="ChEBI" id="CHEBI:83142"/>
        <dbReference type="EC" id="1.2.4.4"/>
    </reaction>
</comment>
<accession>A0A6A5WMC3</accession>
<keyword evidence="4" id="KW-0479">Metal-binding</keyword>
<comment type="function">
    <text evidence="9">The branched-chain alpha-keto dehydrogenase complex catalyzes the overall conversion of alpha-keto acids to acyl-CoA and CO(2). It contains multiple copies of three enzymatic components: branched-chain alpha-keto acid decarboxylase (E1), lipoamide acyltransferase (E2) and lipoamide dehydrogenase (E3).</text>
</comment>
<dbReference type="GO" id="GO:0003863">
    <property type="term" value="F:branched-chain 2-oxo acid dehydrogenase activity"/>
    <property type="evidence" value="ECO:0007669"/>
    <property type="project" value="UniProtKB-EC"/>
</dbReference>
<dbReference type="SUPFAM" id="SSF52518">
    <property type="entry name" value="Thiamin diphosphate-binding fold (THDP-binding)"/>
    <property type="match status" value="1"/>
</dbReference>
<keyword evidence="12" id="KW-1185">Reference proteome</keyword>
<evidence type="ECO:0000256" key="8">
    <source>
        <dbReference type="ARBA" id="ARBA00023128"/>
    </source>
</evidence>
<keyword evidence="9" id="KW-0786">Thiamine pyrophosphate</keyword>
<evidence type="ECO:0000313" key="12">
    <source>
        <dbReference type="Proteomes" id="UP000799779"/>
    </source>
</evidence>
<evidence type="ECO:0000256" key="2">
    <source>
        <dbReference type="ARBA" id="ARBA00004305"/>
    </source>
</evidence>
<dbReference type="FunFam" id="3.40.50.970:FF:000015">
    <property type="entry name" value="2-oxoisovalerate dehydrogenase subunit alpha"/>
    <property type="match status" value="1"/>
</dbReference>
<dbReference type="GO" id="GO:0046872">
    <property type="term" value="F:metal ion binding"/>
    <property type="evidence" value="ECO:0007669"/>
    <property type="project" value="UniProtKB-KW"/>
</dbReference>
<dbReference type="InterPro" id="IPR050771">
    <property type="entry name" value="Alpha-ketoacid_DH_E1_comp"/>
</dbReference>
<dbReference type="OrthoDB" id="3845at2759"/>
<organism evidence="11 12">
    <name type="scientific">Amniculicola lignicola CBS 123094</name>
    <dbReference type="NCBI Taxonomy" id="1392246"/>
    <lineage>
        <taxon>Eukaryota</taxon>
        <taxon>Fungi</taxon>
        <taxon>Dikarya</taxon>
        <taxon>Ascomycota</taxon>
        <taxon>Pezizomycotina</taxon>
        <taxon>Dothideomycetes</taxon>
        <taxon>Pleosporomycetidae</taxon>
        <taxon>Pleosporales</taxon>
        <taxon>Amniculicolaceae</taxon>
        <taxon>Amniculicola</taxon>
    </lineage>
</organism>
<keyword evidence="7 9" id="KW-0560">Oxidoreductase</keyword>
<dbReference type="AlphaFoldDB" id="A0A6A5WMC3"/>
<evidence type="ECO:0000256" key="4">
    <source>
        <dbReference type="ARBA" id="ARBA00022723"/>
    </source>
</evidence>
<keyword evidence="8" id="KW-0496">Mitochondrion</keyword>